<accession>A0A6C0HY95</accession>
<sequence length="81" mass="9730">MDYQLIQELHEIKDGRYIKWLKLDEKKWKNGFVIKVNIEEDGARILVKKGKYLITCIYDESIIYQKLSLDEQLITRIESLL</sequence>
<name>A0A6C0HY95_9ZZZZ</name>
<protein>
    <submittedName>
        <fullName evidence="1">Uncharacterized protein</fullName>
    </submittedName>
</protein>
<reference evidence="1" key="1">
    <citation type="journal article" date="2020" name="Nature">
        <title>Giant virus diversity and host interactions through global metagenomics.</title>
        <authorList>
            <person name="Schulz F."/>
            <person name="Roux S."/>
            <person name="Paez-Espino D."/>
            <person name="Jungbluth S."/>
            <person name="Walsh D.A."/>
            <person name="Denef V.J."/>
            <person name="McMahon K.D."/>
            <person name="Konstantinidis K.T."/>
            <person name="Eloe-Fadrosh E.A."/>
            <person name="Kyrpides N.C."/>
            <person name="Woyke T."/>
        </authorList>
    </citation>
    <scope>NUCLEOTIDE SEQUENCE</scope>
    <source>
        <strain evidence="1">GVMAG-M-3300023184-17</strain>
    </source>
</reference>
<evidence type="ECO:0000313" key="1">
    <source>
        <dbReference type="EMBL" id="QHT85499.1"/>
    </source>
</evidence>
<organism evidence="1">
    <name type="scientific">viral metagenome</name>
    <dbReference type="NCBI Taxonomy" id="1070528"/>
    <lineage>
        <taxon>unclassified sequences</taxon>
        <taxon>metagenomes</taxon>
        <taxon>organismal metagenomes</taxon>
    </lineage>
</organism>
<dbReference type="AlphaFoldDB" id="A0A6C0HY95"/>
<proteinExistence type="predicted"/>
<dbReference type="EMBL" id="MN740041">
    <property type="protein sequence ID" value="QHT85499.1"/>
    <property type="molecule type" value="Genomic_DNA"/>
</dbReference>